<evidence type="ECO:0000313" key="3">
    <source>
        <dbReference type="Proteomes" id="UP000184543"/>
    </source>
</evidence>
<dbReference type="RefSeq" id="WP_072991538.1">
    <property type="nucleotide sequence ID" value="NZ_FQYU01000002.1"/>
</dbReference>
<organism evidence="2 3">
    <name type="scientific">Pseudozobellia thermophila</name>
    <dbReference type="NCBI Taxonomy" id="192903"/>
    <lineage>
        <taxon>Bacteria</taxon>
        <taxon>Pseudomonadati</taxon>
        <taxon>Bacteroidota</taxon>
        <taxon>Flavobacteriia</taxon>
        <taxon>Flavobacteriales</taxon>
        <taxon>Flavobacteriaceae</taxon>
        <taxon>Pseudozobellia</taxon>
    </lineage>
</organism>
<reference evidence="3" key="1">
    <citation type="submission" date="2016-11" db="EMBL/GenBank/DDBJ databases">
        <authorList>
            <person name="Varghese N."/>
            <person name="Submissions S."/>
        </authorList>
    </citation>
    <scope>NUCLEOTIDE SEQUENCE [LARGE SCALE GENOMIC DNA]</scope>
    <source>
        <strain evidence="3">DSM 19858</strain>
    </source>
</reference>
<dbReference type="EMBL" id="FQYU01000002">
    <property type="protein sequence ID" value="SHJ01913.1"/>
    <property type="molecule type" value="Genomic_DNA"/>
</dbReference>
<evidence type="ECO:0000256" key="1">
    <source>
        <dbReference type="SAM" id="Phobius"/>
    </source>
</evidence>
<proteinExistence type="predicted"/>
<dbReference type="OrthoDB" id="1399918at2"/>
<name>A0A1M6FW41_9FLAO</name>
<protein>
    <submittedName>
        <fullName evidence="2">Uncharacterized protein</fullName>
    </submittedName>
</protein>
<accession>A0A1M6FW41</accession>
<gene>
    <name evidence="2" type="ORF">SAMN04488513_102576</name>
</gene>
<sequence length="371" mass="43228">MKQVNLKGSMVPQYNISQHGTFLIKFSAMLFIALLFVSCKALVHTSRGKVVFKTSDSVMYPFQEITNENVSKSFSDLLEEKEIVLLDDWRESTSILANFIRAECAGCSNRTADLKPLYKVEKGKFIHFGIQTEMGVENWVFKKNGRFMTRFYMFQGETQEKINEELKDFRNIDYVLEGVYPIEINTKNAYLEHVSYAHGLDADNQWYKTIYPTKISYAIDLKKKNPVLRFMFKGGLYSYQTPSKNGRNQIINFVEPSFYGNAVTIDETQSYSSYTDAFYANATFFLFFLEEDAEVSVRMKSKIKGVDFRFSVLENNGFYTMEEYLNKKGKLHGQYREKLRKGEYLIRVAHENADFMQNPLYTVEIDKENVH</sequence>
<evidence type="ECO:0000313" key="2">
    <source>
        <dbReference type="EMBL" id="SHJ01913.1"/>
    </source>
</evidence>
<keyword evidence="1" id="KW-0812">Transmembrane</keyword>
<feature type="transmembrane region" description="Helical" evidence="1">
    <location>
        <begin position="20"/>
        <end position="43"/>
    </location>
</feature>
<keyword evidence="3" id="KW-1185">Reference proteome</keyword>
<keyword evidence="1" id="KW-0472">Membrane</keyword>
<keyword evidence="1" id="KW-1133">Transmembrane helix</keyword>
<dbReference type="STRING" id="192903.SAMN04488513_102576"/>
<dbReference type="AlphaFoldDB" id="A0A1M6FW41"/>
<dbReference type="Proteomes" id="UP000184543">
    <property type="component" value="Unassembled WGS sequence"/>
</dbReference>